<keyword evidence="3 5" id="KW-1133">Transmembrane helix</keyword>
<comment type="caution">
    <text evidence="7">The sequence shown here is derived from an EMBL/GenBank/DDBJ whole genome shotgun (WGS) entry which is preliminary data.</text>
</comment>
<dbReference type="RefSeq" id="WP_154917724.1">
    <property type="nucleotide sequence ID" value="NZ_VUOE01000001.1"/>
</dbReference>
<feature type="transmembrane region" description="Helical" evidence="5">
    <location>
        <begin position="112"/>
        <end position="130"/>
    </location>
</feature>
<feature type="domain" description="Methylamine utilisation protein MauE" evidence="6">
    <location>
        <begin position="11"/>
        <end position="102"/>
    </location>
</feature>
<feature type="transmembrane region" description="Helical" evidence="5">
    <location>
        <begin position="85"/>
        <end position="106"/>
    </location>
</feature>
<evidence type="ECO:0000256" key="4">
    <source>
        <dbReference type="ARBA" id="ARBA00023136"/>
    </source>
</evidence>
<evidence type="ECO:0000256" key="2">
    <source>
        <dbReference type="ARBA" id="ARBA00022692"/>
    </source>
</evidence>
<dbReference type="Proteomes" id="UP000323188">
    <property type="component" value="Unassembled WGS sequence"/>
</dbReference>
<reference evidence="7 8" key="1">
    <citation type="submission" date="2019-09" db="EMBL/GenBank/DDBJ databases">
        <authorList>
            <person name="Khan S.A."/>
            <person name="Jeon C.O."/>
            <person name="Chun B.H."/>
            <person name="Jeong S.E."/>
        </authorList>
    </citation>
    <scope>NUCLEOTIDE SEQUENCE [LARGE SCALE GENOMIC DNA]</scope>
    <source>
        <strain evidence="7 8">KCTC 42508</strain>
    </source>
</reference>
<evidence type="ECO:0000259" key="6">
    <source>
        <dbReference type="Pfam" id="PF07291"/>
    </source>
</evidence>
<protein>
    <submittedName>
        <fullName evidence="7">DoxX family protein</fullName>
    </submittedName>
</protein>
<evidence type="ECO:0000256" key="5">
    <source>
        <dbReference type="SAM" id="Phobius"/>
    </source>
</evidence>
<gene>
    <name evidence="7" type="ORF">F0361_06565</name>
</gene>
<accession>A0A5B2TXL4</accession>
<evidence type="ECO:0000313" key="7">
    <source>
        <dbReference type="EMBL" id="KAA2219266.1"/>
    </source>
</evidence>
<dbReference type="AlphaFoldDB" id="A0A5B2TXL4"/>
<organism evidence="7 8">
    <name type="scientific">Maribacter flavus</name>
    <dbReference type="NCBI Taxonomy" id="1658664"/>
    <lineage>
        <taxon>Bacteria</taxon>
        <taxon>Pseudomonadati</taxon>
        <taxon>Bacteroidota</taxon>
        <taxon>Flavobacteriia</taxon>
        <taxon>Flavobacteriales</taxon>
        <taxon>Flavobacteriaceae</taxon>
        <taxon>Maribacter</taxon>
    </lineage>
</organism>
<evidence type="ECO:0000256" key="3">
    <source>
        <dbReference type="ARBA" id="ARBA00022989"/>
    </source>
</evidence>
<dbReference type="EMBL" id="VUOE01000001">
    <property type="protein sequence ID" value="KAA2219266.1"/>
    <property type="molecule type" value="Genomic_DNA"/>
</dbReference>
<keyword evidence="2 5" id="KW-0812">Transmembrane</keyword>
<dbReference type="Pfam" id="PF07291">
    <property type="entry name" value="MauE"/>
    <property type="match status" value="1"/>
</dbReference>
<dbReference type="InterPro" id="IPR009908">
    <property type="entry name" value="Methylamine_util_MauE"/>
</dbReference>
<evidence type="ECO:0000313" key="8">
    <source>
        <dbReference type="Proteomes" id="UP000323188"/>
    </source>
</evidence>
<sequence>METIQEYASELILLLFLALTFLQSGADKIFDWKGNIGWLKGHFLKTPFRNSVPLLVGIILALELITGIASLMGIYGILSSQNTSMAFWGALLGCITLLMLLLGQRVAKDYDGARTIVIYLMPTVFLLFLLQN</sequence>
<evidence type="ECO:0000256" key="1">
    <source>
        <dbReference type="ARBA" id="ARBA00004141"/>
    </source>
</evidence>
<proteinExistence type="predicted"/>
<feature type="transmembrane region" description="Helical" evidence="5">
    <location>
        <begin position="54"/>
        <end position="78"/>
    </location>
</feature>
<name>A0A5B2TXL4_9FLAO</name>
<keyword evidence="4 5" id="KW-0472">Membrane</keyword>
<comment type="subcellular location">
    <subcellularLocation>
        <location evidence="1">Membrane</location>
        <topology evidence="1">Multi-pass membrane protein</topology>
    </subcellularLocation>
</comment>